<evidence type="ECO:0000313" key="3">
    <source>
        <dbReference type="Proteomes" id="UP000295781"/>
    </source>
</evidence>
<reference evidence="2 3" key="1">
    <citation type="submission" date="2015-09" db="EMBL/GenBank/DDBJ databases">
        <title>Sorangium comparison.</title>
        <authorList>
            <person name="Zaburannyi N."/>
            <person name="Bunk B."/>
            <person name="Overmann J."/>
            <person name="Mueller R."/>
        </authorList>
    </citation>
    <scope>NUCLEOTIDE SEQUENCE [LARGE SCALE GENOMIC DNA]</scope>
    <source>
        <strain evidence="2 3">So ceGT47</strain>
    </source>
</reference>
<gene>
    <name evidence="2" type="ORF">SOCEGT47_005480</name>
</gene>
<evidence type="ECO:0000313" key="2">
    <source>
        <dbReference type="EMBL" id="AUX20085.1"/>
    </source>
</evidence>
<feature type="region of interest" description="Disordered" evidence="1">
    <location>
        <begin position="1"/>
        <end position="26"/>
    </location>
</feature>
<dbReference type="EMBL" id="CP012670">
    <property type="protein sequence ID" value="AUX20085.1"/>
    <property type="molecule type" value="Genomic_DNA"/>
</dbReference>
<dbReference type="Proteomes" id="UP000295781">
    <property type="component" value="Chromosome"/>
</dbReference>
<accession>A0A4P2PTN7</accession>
<evidence type="ECO:0000256" key="1">
    <source>
        <dbReference type="SAM" id="MobiDB-lite"/>
    </source>
</evidence>
<protein>
    <submittedName>
        <fullName evidence="2">Uncharacterized protein</fullName>
    </submittedName>
</protein>
<name>A0A4P2PTN7_SORCE</name>
<dbReference type="AlphaFoldDB" id="A0A4P2PTN7"/>
<proteinExistence type="predicted"/>
<sequence>MSRDMSHPGVTCATRLGDNAQARTPKSLPTADLEAFMTIGRVLRNGFGFPTTPFSVTWRPS</sequence>
<organism evidence="2 3">
    <name type="scientific">Sorangium cellulosum</name>
    <name type="common">Polyangium cellulosum</name>
    <dbReference type="NCBI Taxonomy" id="56"/>
    <lineage>
        <taxon>Bacteria</taxon>
        <taxon>Pseudomonadati</taxon>
        <taxon>Myxococcota</taxon>
        <taxon>Polyangia</taxon>
        <taxon>Polyangiales</taxon>
        <taxon>Polyangiaceae</taxon>
        <taxon>Sorangium</taxon>
    </lineage>
</organism>